<protein>
    <submittedName>
        <fullName evidence="1">Uncharacterized protein</fullName>
    </submittedName>
</protein>
<dbReference type="AlphaFoldDB" id="A0A2A6RLE4"/>
<dbReference type="Proteomes" id="UP000220527">
    <property type="component" value="Unassembled WGS sequence"/>
</dbReference>
<organism evidence="1 2">
    <name type="scientific">Candidatus Viridilinea mediisalina</name>
    <dbReference type="NCBI Taxonomy" id="2024553"/>
    <lineage>
        <taxon>Bacteria</taxon>
        <taxon>Bacillati</taxon>
        <taxon>Chloroflexota</taxon>
        <taxon>Chloroflexia</taxon>
        <taxon>Chloroflexales</taxon>
        <taxon>Chloroflexineae</taxon>
        <taxon>Oscillochloridaceae</taxon>
        <taxon>Candidatus Viridilinea</taxon>
    </lineage>
</organism>
<evidence type="ECO:0000313" key="2">
    <source>
        <dbReference type="Proteomes" id="UP000220527"/>
    </source>
</evidence>
<name>A0A2A6RLE4_9CHLR</name>
<reference evidence="2" key="1">
    <citation type="submission" date="2017-08" db="EMBL/GenBank/DDBJ databases">
        <authorList>
            <person name="Grouzdev D.S."/>
            <person name="Gaisin V.A."/>
            <person name="Rysina M.S."/>
            <person name="Gorlenko V.M."/>
        </authorList>
    </citation>
    <scope>NUCLEOTIDE SEQUENCE [LARGE SCALE GENOMIC DNA]</scope>
    <source>
        <strain evidence="2">Kir15-3F</strain>
    </source>
</reference>
<proteinExistence type="predicted"/>
<accession>A0A2A6RLE4</accession>
<evidence type="ECO:0000313" key="1">
    <source>
        <dbReference type="EMBL" id="PDW03735.1"/>
    </source>
</evidence>
<gene>
    <name evidence="1" type="ORF">CJ255_07070</name>
</gene>
<comment type="caution">
    <text evidence="1">The sequence shown here is derived from an EMBL/GenBank/DDBJ whole genome shotgun (WGS) entry which is preliminary data.</text>
</comment>
<keyword evidence="2" id="KW-1185">Reference proteome</keyword>
<dbReference type="EMBL" id="NQWI01000022">
    <property type="protein sequence ID" value="PDW03735.1"/>
    <property type="molecule type" value="Genomic_DNA"/>
</dbReference>
<sequence>MRAIWVLSIAYYGCGNVRSIQAPLAPLLPPPNRSWAFVIGGGAIVGAEGRLAPPVAQGADRLLLVAILGGLLRCCDE</sequence>